<comment type="cofactor">
    <cofactor evidence="1 5">
        <name>FAD</name>
        <dbReference type="ChEBI" id="CHEBI:57692"/>
    </cofactor>
</comment>
<evidence type="ECO:0000256" key="1">
    <source>
        <dbReference type="ARBA" id="ARBA00001974"/>
    </source>
</evidence>
<dbReference type="OrthoDB" id="432685at2759"/>
<evidence type="ECO:0000256" key="2">
    <source>
        <dbReference type="ARBA" id="ARBA00022630"/>
    </source>
</evidence>
<organism evidence="7">
    <name type="scientific">Cyprideis torosa</name>
    <dbReference type="NCBI Taxonomy" id="163714"/>
    <lineage>
        <taxon>Eukaryota</taxon>
        <taxon>Metazoa</taxon>
        <taxon>Ecdysozoa</taxon>
        <taxon>Arthropoda</taxon>
        <taxon>Crustacea</taxon>
        <taxon>Oligostraca</taxon>
        <taxon>Ostracoda</taxon>
        <taxon>Podocopa</taxon>
        <taxon>Podocopida</taxon>
        <taxon>Cytherocopina</taxon>
        <taxon>Cytheroidea</taxon>
        <taxon>Cytherideidae</taxon>
        <taxon>Cyprideis</taxon>
    </lineage>
</organism>
<evidence type="ECO:0000259" key="6">
    <source>
        <dbReference type="PROSITE" id="PS51384"/>
    </source>
</evidence>
<dbReference type="InterPro" id="IPR001834">
    <property type="entry name" value="CBR-like"/>
</dbReference>
<dbReference type="Gene3D" id="2.40.30.10">
    <property type="entry name" value="Translation factors"/>
    <property type="match status" value="1"/>
</dbReference>
<feature type="binding site" evidence="5">
    <location>
        <position position="46"/>
    </location>
    <ligand>
        <name>FAD</name>
        <dbReference type="ChEBI" id="CHEBI:57692"/>
    </ligand>
</feature>
<dbReference type="PANTHER" id="PTHR19370">
    <property type="entry name" value="NADH-CYTOCHROME B5 REDUCTASE"/>
    <property type="match status" value="1"/>
</dbReference>
<dbReference type="CDD" id="cd06183">
    <property type="entry name" value="cyt_b5_reduct_like"/>
    <property type="match status" value="1"/>
</dbReference>
<feature type="binding site" evidence="5">
    <location>
        <position position="62"/>
    </location>
    <ligand>
        <name>FAD</name>
        <dbReference type="ChEBI" id="CHEBI:57692"/>
    </ligand>
</feature>
<proteinExistence type="predicted"/>
<keyword evidence="2 5" id="KW-0285">Flavoprotein</keyword>
<dbReference type="AlphaFoldDB" id="A0A7R8WKP0"/>
<dbReference type="PROSITE" id="PS51384">
    <property type="entry name" value="FAD_FR"/>
    <property type="match status" value="1"/>
</dbReference>
<dbReference type="GO" id="GO:0005739">
    <property type="term" value="C:mitochondrion"/>
    <property type="evidence" value="ECO:0007669"/>
    <property type="project" value="TreeGrafter"/>
</dbReference>
<feature type="binding site" evidence="5">
    <location>
        <position position="63"/>
    </location>
    <ligand>
        <name>FAD</name>
        <dbReference type="ChEBI" id="CHEBI:57692"/>
    </ligand>
</feature>
<dbReference type="FunFam" id="2.40.30.10:FF:000021">
    <property type="entry name" value="NADH-cytochrome b5 reductase"/>
    <property type="match status" value="1"/>
</dbReference>
<dbReference type="InterPro" id="IPR039261">
    <property type="entry name" value="FNR_nucleotide-bd"/>
</dbReference>
<dbReference type="Pfam" id="PF00970">
    <property type="entry name" value="FAD_binding_6"/>
    <property type="match status" value="1"/>
</dbReference>
<reference evidence="7" key="1">
    <citation type="submission" date="2020-11" db="EMBL/GenBank/DDBJ databases">
        <authorList>
            <person name="Tran Van P."/>
        </authorList>
    </citation>
    <scope>NUCLEOTIDE SEQUENCE</scope>
</reference>
<dbReference type="Pfam" id="PF00175">
    <property type="entry name" value="NAD_binding_1"/>
    <property type="match status" value="1"/>
</dbReference>
<feature type="binding site" evidence="5">
    <location>
        <position position="27"/>
    </location>
    <ligand>
        <name>FAD</name>
        <dbReference type="ChEBI" id="CHEBI:57692"/>
    </ligand>
</feature>
<dbReference type="Gene3D" id="3.40.50.80">
    <property type="entry name" value="Nucleotide-binding domain of ferredoxin-NADP reductase (FNR) module"/>
    <property type="match status" value="1"/>
</dbReference>
<evidence type="ECO:0000256" key="4">
    <source>
        <dbReference type="ARBA" id="ARBA00023002"/>
    </source>
</evidence>
<name>A0A7R8WKP0_9CRUS</name>
<dbReference type="InterPro" id="IPR017938">
    <property type="entry name" value="Riboflavin_synthase-like_b-brl"/>
</dbReference>
<dbReference type="GO" id="GO:0071949">
    <property type="term" value="F:FAD binding"/>
    <property type="evidence" value="ECO:0007669"/>
    <property type="project" value="TreeGrafter"/>
</dbReference>
<evidence type="ECO:0000256" key="5">
    <source>
        <dbReference type="PIRSR" id="PIRSR601834-1"/>
    </source>
</evidence>
<keyword evidence="4" id="KW-0560">Oxidoreductase</keyword>
<protein>
    <recommendedName>
        <fullName evidence="6">FAD-binding FR-type domain-containing protein</fullName>
    </recommendedName>
</protein>
<dbReference type="InterPro" id="IPR008333">
    <property type="entry name" value="Cbr1-like_FAD-bd_dom"/>
</dbReference>
<evidence type="ECO:0000313" key="7">
    <source>
        <dbReference type="EMBL" id="CAD7233525.1"/>
    </source>
</evidence>
<feature type="binding site" evidence="5">
    <location>
        <position position="28"/>
    </location>
    <ligand>
        <name>FAD</name>
        <dbReference type="ChEBI" id="CHEBI:57692"/>
    </ligand>
</feature>
<feature type="binding site" evidence="5">
    <location>
        <position position="44"/>
    </location>
    <ligand>
        <name>FAD</name>
        <dbReference type="ChEBI" id="CHEBI:57692"/>
    </ligand>
</feature>
<dbReference type="EMBL" id="OB666440">
    <property type="protein sequence ID" value="CAD7233525.1"/>
    <property type="molecule type" value="Genomic_DNA"/>
</dbReference>
<dbReference type="GO" id="GO:0016491">
    <property type="term" value="F:oxidoreductase activity"/>
    <property type="evidence" value="ECO:0007669"/>
    <property type="project" value="UniProtKB-KW"/>
</dbReference>
<dbReference type="InterPro" id="IPR001433">
    <property type="entry name" value="OxRdtase_FAD/NAD-bd"/>
</dbReference>
<evidence type="ECO:0000256" key="3">
    <source>
        <dbReference type="ARBA" id="ARBA00022827"/>
    </source>
</evidence>
<accession>A0A7R8WKP0</accession>
<dbReference type="SUPFAM" id="SSF63380">
    <property type="entry name" value="Riboflavin synthase domain-like"/>
    <property type="match status" value="1"/>
</dbReference>
<feature type="binding site" evidence="5">
    <location>
        <position position="49"/>
    </location>
    <ligand>
        <name>FAD</name>
        <dbReference type="ChEBI" id="CHEBI:57692"/>
    </ligand>
</feature>
<feature type="binding site" evidence="5">
    <location>
        <position position="120"/>
    </location>
    <ligand>
        <name>FAD</name>
        <dbReference type="ChEBI" id="CHEBI:57692"/>
    </ligand>
</feature>
<dbReference type="SUPFAM" id="SSF52343">
    <property type="entry name" value="Ferredoxin reductase-like, C-terminal NADP-linked domain"/>
    <property type="match status" value="1"/>
</dbReference>
<sequence length="783" mass="85746">MEPAQWGLPIGQHVYLTARINGELVIRPYTPVTSDEDKGHMDLVIKVYFKDVHPKFPNGGKMSQYLESLEIGDTIDVRGPNGLLVYDGKGKFLIRKEKKLPPNTVRVKKVNMVAGGTGITPMLQIIRAVFRDADDRTEISLLFANQTEKDILLREELEEIQKAHAEQFKLWYTVDRPTEDNPVLPDARLKSSTRVLPEVPKKARIAAALRRLGRASAKLLTFPFGALAAPFKENIKDPPQLPLSTQIKRQVPSKENIKDPPQLPLSTQIKRQAPSKENIKDPPQLPLSTQIKRQVIRVCCDSRAARTGGAGGKNPEEEGRRRQLRRRVAAKFIGGDVRGAVRVYLRTVSLKEHKKPWTPSRLSMPLRLLTLAFHHLRTGSWPLQRGSVEGNSIISSFVGRWTRWVAARTPSGPAGNQLLTELSAFVNVTLRGELTLPIFYGASLIFYGASLIFYGASLIFYGASLIFYGASLIFYGVSLIFYGASLIFYGASLIFYGASLIFYGAFLIFYGASLIFYGASLIALKKKDGGIWPIAVGNTLRRLSTKTGLRTLSEAQGEQLSFGTSGATIHSARHYIKCTRGKRVILKMDMRNHPSRQVPEGLYRTRYQTLPPPVAGPLRPFGDAALKSATGLQQGDPYGPAPFSLGVGLLRPFGDAALKSATGLQQGDPYGPAPFSLGVDEATRMVTSELNVWFLDDGSIGGPLDNVLADFNTISAELARLGLECNDSKCELVLINHQPEDIPSADPGQVQGCLAKCSSPGGGRTSTPGCPTVHGGNRTGHPR</sequence>
<gene>
    <name evidence="7" type="ORF">CTOB1V02_LOCUS11346</name>
</gene>
<feature type="binding site" evidence="5">
    <location>
        <position position="29"/>
    </location>
    <ligand>
        <name>FAD</name>
        <dbReference type="ChEBI" id="CHEBI:57692"/>
    </ligand>
</feature>
<feature type="domain" description="FAD-binding FR-type" evidence="6">
    <location>
        <begin position="1"/>
        <end position="87"/>
    </location>
</feature>
<feature type="binding site" evidence="5">
    <location>
        <position position="61"/>
    </location>
    <ligand>
        <name>FAD</name>
        <dbReference type="ChEBI" id="CHEBI:57692"/>
    </ligand>
</feature>
<dbReference type="PANTHER" id="PTHR19370:SF185">
    <property type="entry name" value="NADH-CYTOCHROME B5 REDUCTASE"/>
    <property type="match status" value="1"/>
</dbReference>
<keyword evidence="3 5" id="KW-0274">FAD</keyword>
<dbReference type="PRINTS" id="PR00406">
    <property type="entry name" value="CYTB5RDTASE"/>
</dbReference>
<dbReference type="InterPro" id="IPR017927">
    <property type="entry name" value="FAD-bd_FR_type"/>
</dbReference>